<dbReference type="RefSeq" id="WP_095605850.1">
    <property type="nucleotide sequence ID" value="NZ_NSKE01000003.1"/>
</dbReference>
<dbReference type="EMBL" id="NSKE01000003">
    <property type="protein sequence ID" value="PAU94983.1"/>
    <property type="molecule type" value="Genomic_DNA"/>
</dbReference>
<gene>
    <name evidence="1" type="ORF">CK503_05840</name>
</gene>
<reference evidence="1 2" key="1">
    <citation type="submission" date="2017-08" db="EMBL/GenBank/DDBJ databases">
        <title>Aliifodinibius alkalisoli sp. nov., isolated from saline alkaline soil.</title>
        <authorList>
            <person name="Liu D."/>
            <person name="Zhang G."/>
        </authorList>
    </citation>
    <scope>NUCLEOTIDE SEQUENCE [LARGE SCALE GENOMIC DNA]</scope>
    <source>
        <strain evidence="1 2">WN023</strain>
    </source>
</reference>
<proteinExistence type="predicted"/>
<evidence type="ECO:0000313" key="1">
    <source>
        <dbReference type="EMBL" id="PAU94983.1"/>
    </source>
</evidence>
<dbReference type="Proteomes" id="UP000218831">
    <property type="component" value="Unassembled WGS sequence"/>
</dbReference>
<sequence>MIGKTITEITQPIFTDNIIYREEENSCEEYAFLKIKNTHPQIAKLVVGNTESPDIMFVSIQEIIGHSPKKKPISKRVITRILFSFLIARENSSKQTFLLTRSWDIVNLSF</sequence>
<keyword evidence="2" id="KW-1185">Reference proteome</keyword>
<comment type="caution">
    <text evidence="1">The sequence shown here is derived from an EMBL/GenBank/DDBJ whole genome shotgun (WGS) entry which is preliminary data.</text>
</comment>
<protein>
    <submittedName>
        <fullName evidence="1">Uncharacterized protein</fullName>
    </submittedName>
</protein>
<dbReference type="AlphaFoldDB" id="A0A2A2GDJ7"/>
<organism evidence="1 2">
    <name type="scientific">Fodinibius salipaludis</name>
    <dbReference type="NCBI Taxonomy" id="2032627"/>
    <lineage>
        <taxon>Bacteria</taxon>
        <taxon>Pseudomonadati</taxon>
        <taxon>Balneolota</taxon>
        <taxon>Balneolia</taxon>
        <taxon>Balneolales</taxon>
        <taxon>Balneolaceae</taxon>
        <taxon>Fodinibius</taxon>
    </lineage>
</organism>
<name>A0A2A2GDJ7_9BACT</name>
<accession>A0A2A2GDJ7</accession>
<evidence type="ECO:0000313" key="2">
    <source>
        <dbReference type="Proteomes" id="UP000218831"/>
    </source>
</evidence>